<reference evidence="1 2" key="1">
    <citation type="journal article" date="2018" name="Sci. Rep.">
        <title>Genomic signatures of local adaptation to the degree of environmental predictability in rotifers.</title>
        <authorList>
            <person name="Franch-Gras L."/>
            <person name="Hahn C."/>
            <person name="Garcia-Roger E.M."/>
            <person name="Carmona M.J."/>
            <person name="Serra M."/>
            <person name="Gomez A."/>
        </authorList>
    </citation>
    <scope>NUCLEOTIDE SEQUENCE [LARGE SCALE GENOMIC DNA]</scope>
    <source>
        <strain evidence="1">HYR1</strain>
    </source>
</reference>
<accession>A0A3M7S725</accession>
<evidence type="ECO:0000313" key="2">
    <source>
        <dbReference type="Proteomes" id="UP000276133"/>
    </source>
</evidence>
<organism evidence="1 2">
    <name type="scientific">Brachionus plicatilis</name>
    <name type="common">Marine rotifer</name>
    <name type="synonym">Brachionus muelleri</name>
    <dbReference type="NCBI Taxonomy" id="10195"/>
    <lineage>
        <taxon>Eukaryota</taxon>
        <taxon>Metazoa</taxon>
        <taxon>Spiralia</taxon>
        <taxon>Gnathifera</taxon>
        <taxon>Rotifera</taxon>
        <taxon>Eurotatoria</taxon>
        <taxon>Monogononta</taxon>
        <taxon>Pseudotrocha</taxon>
        <taxon>Ploima</taxon>
        <taxon>Brachionidae</taxon>
        <taxon>Brachionus</taxon>
    </lineage>
</organism>
<protein>
    <submittedName>
        <fullName evidence="1">Uncharacterized protein</fullName>
    </submittedName>
</protein>
<sequence length="98" mass="11813">MLSRGVLKQEQVYQIRGRLRRLLVEEDIQVVELRLQLPNHLILGLSFVQIITLAKYQKIFDYAFENFILTNLMKFKCNIKFNFKFEFFIIQIHSYGLQ</sequence>
<name>A0A3M7S725_BRAPC</name>
<comment type="caution">
    <text evidence="1">The sequence shown here is derived from an EMBL/GenBank/DDBJ whole genome shotgun (WGS) entry which is preliminary data.</text>
</comment>
<dbReference type="AlphaFoldDB" id="A0A3M7S725"/>
<proteinExistence type="predicted"/>
<evidence type="ECO:0000313" key="1">
    <source>
        <dbReference type="EMBL" id="RNA31596.1"/>
    </source>
</evidence>
<gene>
    <name evidence="1" type="ORF">BpHYR1_033298</name>
</gene>
<dbReference type="Proteomes" id="UP000276133">
    <property type="component" value="Unassembled WGS sequence"/>
</dbReference>
<dbReference type="EMBL" id="REGN01001920">
    <property type="protein sequence ID" value="RNA31596.1"/>
    <property type="molecule type" value="Genomic_DNA"/>
</dbReference>
<keyword evidence="2" id="KW-1185">Reference proteome</keyword>